<organism evidence="2 3">
    <name type="scientific">Trifolium subterraneum</name>
    <name type="common">Subterranean clover</name>
    <dbReference type="NCBI Taxonomy" id="3900"/>
    <lineage>
        <taxon>Eukaryota</taxon>
        <taxon>Viridiplantae</taxon>
        <taxon>Streptophyta</taxon>
        <taxon>Embryophyta</taxon>
        <taxon>Tracheophyta</taxon>
        <taxon>Spermatophyta</taxon>
        <taxon>Magnoliopsida</taxon>
        <taxon>eudicotyledons</taxon>
        <taxon>Gunneridae</taxon>
        <taxon>Pentapetalae</taxon>
        <taxon>rosids</taxon>
        <taxon>fabids</taxon>
        <taxon>Fabales</taxon>
        <taxon>Fabaceae</taxon>
        <taxon>Papilionoideae</taxon>
        <taxon>50 kb inversion clade</taxon>
        <taxon>NPAAA clade</taxon>
        <taxon>Hologalegina</taxon>
        <taxon>IRL clade</taxon>
        <taxon>Trifolieae</taxon>
        <taxon>Trifolium</taxon>
    </lineage>
</organism>
<reference evidence="3" key="1">
    <citation type="journal article" date="2017" name="Front. Plant Sci.">
        <title>Climate Clever Clovers: New Paradigm to Reduce the Environmental Footprint of Ruminants by Breeding Low Methanogenic Forages Utilizing Haplotype Variation.</title>
        <authorList>
            <person name="Kaur P."/>
            <person name="Appels R."/>
            <person name="Bayer P.E."/>
            <person name="Keeble-Gagnere G."/>
            <person name="Wang J."/>
            <person name="Hirakawa H."/>
            <person name="Shirasawa K."/>
            <person name="Vercoe P."/>
            <person name="Stefanova K."/>
            <person name="Durmic Z."/>
            <person name="Nichols P."/>
            <person name="Revell C."/>
            <person name="Isobe S.N."/>
            <person name="Edwards D."/>
            <person name="Erskine W."/>
        </authorList>
    </citation>
    <scope>NUCLEOTIDE SEQUENCE [LARGE SCALE GENOMIC DNA]</scope>
    <source>
        <strain evidence="3">cv. Daliak</strain>
    </source>
</reference>
<proteinExistence type="predicted"/>
<evidence type="ECO:0000313" key="2">
    <source>
        <dbReference type="EMBL" id="GAU43969.1"/>
    </source>
</evidence>
<gene>
    <name evidence="2" type="ORF">TSUD_283960</name>
</gene>
<feature type="region of interest" description="Disordered" evidence="1">
    <location>
        <begin position="106"/>
        <end position="135"/>
    </location>
</feature>
<dbReference type="EMBL" id="DF974005">
    <property type="protein sequence ID" value="GAU43969.1"/>
    <property type="molecule type" value="Genomic_DNA"/>
</dbReference>
<dbReference type="AlphaFoldDB" id="A0A2Z6PFQ7"/>
<name>A0A2Z6PFQ7_TRISU</name>
<keyword evidence="3" id="KW-1185">Reference proteome</keyword>
<feature type="region of interest" description="Disordered" evidence="1">
    <location>
        <begin position="1"/>
        <end position="21"/>
    </location>
</feature>
<accession>A0A2Z6PFQ7</accession>
<evidence type="ECO:0000256" key="1">
    <source>
        <dbReference type="SAM" id="MobiDB-lite"/>
    </source>
</evidence>
<evidence type="ECO:0000313" key="3">
    <source>
        <dbReference type="Proteomes" id="UP000242715"/>
    </source>
</evidence>
<protein>
    <submittedName>
        <fullName evidence="2">Uncharacterized protein</fullName>
    </submittedName>
</protein>
<dbReference type="Proteomes" id="UP000242715">
    <property type="component" value="Unassembled WGS sequence"/>
</dbReference>
<sequence>MNFTDDHNSFQDDLSHPKPKRRMIDESGAYHELSGMICASSFRNSEMSTGAGNELFVGNNNEVSHLICTTNFEECDIPTNTDDDLSLISNCEGSQVIFTTNLEEHDIPDNYVSDGDDASSSQNSDDQETYASDDEHLNLLTPSGWRMILST</sequence>